<comment type="subcellular location">
    <subcellularLocation>
        <location evidence="1 3">Nucleus</location>
    </subcellularLocation>
</comment>
<dbReference type="Proteomes" id="UP000613177">
    <property type="component" value="Unassembled WGS sequence"/>
</dbReference>
<dbReference type="Gene3D" id="1.20.1160.11">
    <property type="entry name" value="Paired amphipathic helix"/>
    <property type="match status" value="1"/>
</dbReference>
<evidence type="ECO:0000256" key="3">
    <source>
        <dbReference type="PROSITE-ProRule" id="PRU00810"/>
    </source>
</evidence>
<organism evidence="4 5">
    <name type="scientific">Thamnidium elegans</name>
    <dbReference type="NCBI Taxonomy" id="101142"/>
    <lineage>
        <taxon>Eukaryota</taxon>
        <taxon>Fungi</taxon>
        <taxon>Fungi incertae sedis</taxon>
        <taxon>Mucoromycota</taxon>
        <taxon>Mucoromycotina</taxon>
        <taxon>Mucoromycetes</taxon>
        <taxon>Mucorales</taxon>
        <taxon>Mucorineae</taxon>
        <taxon>Mucoraceae</taxon>
        <taxon>Thamnidium</taxon>
    </lineage>
</organism>
<evidence type="ECO:0000313" key="5">
    <source>
        <dbReference type="Proteomes" id="UP000613177"/>
    </source>
</evidence>
<keyword evidence="2 3" id="KW-0539">Nucleus</keyword>
<dbReference type="PANTHER" id="PTHR12346">
    <property type="entry name" value="SIN3B-RELATED"/>
    <property type="match status" value="1"/>
</dbReference>
<evidence type="ECO:0000313" key="4">
    <source>
        <dbReference type="EMBL" id="KAG2235406.1"/>
    </source>
</evidence>
<protein>
    <submittedName>
        <fullName evidence="4">Uncharacterized protein</fullName>
    </submittedName>
</protein>
<name>A0A8H7SUR5_9FUNG</name>
<accession>A0A8H7SUR5</accession>
<evidence type="ECO:0000256" key="2">
    <source>
        <dbReference type="ARBA" id="ARBA00023242"/>
    </source>
</evidence>
<dbReference type="FunFam" id="1.20.1160.11:FF:000001">
    <property type="entry name" value="Paired amphipathic helix protein Sin3"/>
    <property type="match status" value="1"/>
</dbReference>
<proteinExistence type="predicted"/>
<dbReference type="SUPFAM" id="SSF47762">
    <property type="entry name" value="PAH2 domain"/>
    <property type="match status" value="1"/>
</dbReference>
<reference evidence="4" key="1">
    <citation type="submission" date="2021-01" db="EMBL/GenBank/DDBJ databases">
        <title>Metabolic potential, ecology and presence of endohyphal bacteria is reflected in genomic diversity of Mucoromycotina.</title>
        <authorList>
            <person name="Muszewska A."/>
            <person name="Okrasinska A."/>
            <person name="Steczkiewicz K."/>
            <person name="Drgas O."/>
            <person name="Orlowska M."/>
            <person name="Perlinska-Lenart U."/>
            <person name="Aleksandrzak-Piekarczyk T."/>
            <person name="Szatraj K."/>
            <person name="Zielenkiewicz U."/>
            <person name="Pilsyk S."/>
            <person name="Malc E."/>
            <person name="Mieczkowski P."/>
            <person name="Kruszewska J.S."/>
            <person name="Biernat P."/>
            <person name="Pawlowska J."/>
        </authorList>
    </citation>
    <scope>NUCLEOTIDE SEQUENCE</scope>
    <source>
        <strain evidence="4">WA0000018081</strain>
    </source>
</reference>
<dbReference type="GO" id="GO:0005634">
    <property type="term" value="C:nucleus"/>
    <property type="evidence" value="ECO:0007669"/>
    <property type="project" value="UniProtKB-SubCell"/>
</dbReference>
<dbReference type="InterPro" id="IPR039774">
    <property type="entry name" value="Sin3-like"/>
</dbReference>
<dbReference type="OrthoDB" id="10265969at2759"/>
<dbReference type="InterPro" id="IPR036600">
    <property type="entry name" value="PAH_sf"/>
</dbReference>
<dbReference type="Pfam" id="PF02671">
    <property type="entry name" value="PAH"/>
    <property type="match status" value="1"/>
</dbReference>
<keyword evidence="5" id="KW-1185">Reference proteome</keyword>
<gene>
    <name evidence="4" type="ORF">INT48_005756</name>
</gene>
<sequence length="116" mass="13241">MDKSEEQLKVIQQKDALAFLDEIRSEFPNDNNKVFQDFIKIMADFKSNEIGTKQVLERTTQLFSGHRTLIQQFIQFLPPGHVLQKTTDLQDSTCIEIKTPSGDLIIVDSTRGIVES</sequence>
<dbReference type="InterPro" id="IPR003822">
    <property type="entry name" value="PAH"/>
</dbReference>
<dbReference type="GO" id="GO:0003714">
    <property type="term" value="F:transcription corepressor activity"/>
    <property type="evidence" value="ECO:0007669"/>
    <property type="project" value="InterPro"/>
</dbReference>
<dbReference type="EMBL" id="JAEPRE010000033">
    <property type="protein sequence ID" value="KAG2235406.1"/>
    <property type="molecule type" value="Genomic_DNA"/>
</dbReference>
<comment type="caution">
    <text evidence="4">The sequence shown here is derived from an EMBL/GenBank/DDBJ whole genome shotgun (WGS) entry which is preliminary data.</text>
</comment>
<dbReference type="AlphaFoldDB" id="A0A8H7SUR5"/>
<evidence type="ECO:0000256" key="1">
    <source>
        <dbReference type="ARBA" id="ARBA00004123"/>
    </source>
</evidence>
<dbReference type="PROSITE" id="PS51477">
    <property type="entry name" value="PAH"/>
    <property type="match status" value="1"/>
</dbReference>